<dbReference type="EMBL" id="SDOZ01000002">
    <property type="protein sequence ID" value="RXZ61433.1"/>
    <property type="molecule type" value="Genomic_DNA"/>
</dbReference>
<sequence>MKKITIIILVVILAFSTINMFVGCKTEKEDVYEIILVDDDMNEIGKGDIADRTYSFEYDGEPKIFNAISLKNGERFGTPLFPKNEDLRWRSNVSVAVMKGSQAMCLPIQKGRYRLHYQFNRDNNDNYQLSRYFMLNYSVIVDIEII</sequence>
<dbReference type="RefSeq" id="WP_129224122.1">
    <property type="nucleotide sequence ID" value="NZ_SDOZ01000002.1"/>
</dbReference>
<name>A0A4Q2KDH4_9FIRM</name>
<reference evidence="1 2" key="1">
    <citation type="journal article" date="2019" name="Gut">
        <title>Antibiotics-induced monodominance of a novel gut bacterial order.</title>
        <authorList>
            <person name="Hildebrand F."/>
            <person name="Moitinho-Silva L."/>
            <person name="Blasche S."/>
            <person name="Jahn M.T."/>
            <person name="Gossmann T.I."/>
            <person name="Heuerta-Cepas J."/>
            <person name="Hercog R."/>
            <person name="Luetge M."/>
            <person name="Bahram M."/>
            <person name="Pryszlak A."/>
            <person name="Alves R.J."/>
            <person name="Waszak S.M."/>
            <person name="Zhu A."/>
            <person name="Ye L."/>
            <person name="Costea P.I."/>
            <person name="Aalvink S."/>
            <person name="Belzer C."/>
            <person name="Forslund S.K."/>
            <person name="Sunagawa S."/>
            <person name="Hentschel U."/>
            <person name="Merten C."/>
            <person name="Patil K.R."/>
            <person name="Benes V."/>
            <person name="Bork P."/>
        </authorList>
    </citation>
    <scope>NUCLEOTIDE SEQUENCE [LARGE SCALE GENOMIC DNA]</scope>
    <source>
        <strain evidence="1 2">HDS1380</strain>
    </source>
</reference>
<accession>A0A4Q2KDH4</accession>
<evidence type="ECO:0000313" key="1">
    <source>
        <dbReference type="EMBL" id="RXZ61433.1"/>
    </source>
</evidence>
<keyword evidence="2" id="KW-1185">Reference proteome</keyword>
<proteinExistence type="predicted"/>
<dbReference type="AlphaFoldDB" id="A0A4Q2KDH4"/>
<comment type="caution">
    <text evidence="1">The sequence shown here is derived from an EMBL/GenBank/DDBJ whole genome shotgun (WGS) entry which is preliminary data.</text>
</comment>
<dbReference type="PROSITE" id="PS51257">
    <property type="entry name" value="PROKAR_LIPOPROTEIN"/>
    <property type="match status" value="1"/>
</dbReference>
<protein>
    <submittedName>
        <fullName evidence="1">Uncharacterized protein</fullName>
    </submittedName>
</protein>
<gene>
    <name evidence="1" type="ORF">ESZ91_03315</name>
</gene>
<dbReference type="Proteomes" id="UP000291269">
    <property type="component" value="Unassembled WGS sequence"/>
</dbReference>
<organism evidence="1 2">
    <name type="scientific">Candidatus Borkfalkia ceftriaxoniphila</name>
    <dbReference type="NCBI Taxonomy" id="2508949"/>
    <lineage>
        <taxon>Bacteria</taxon>
        <taxon>Bacillati</taxon>
        <taxon>Bacillota</taxon>
        <taxon>Clostridia</taxon>
        <taxon>Christensenellales</taxon>
        <taxon>Christensenellaceae</taxon>
        <taxon>Candidatus Borkfalkia</taxon>
    </lineage>
</organism>
<evidence type="ECO:0000313" key="2">
    <source>
        <dbReference type="Proteomes" id="UP000291269"/>
    </source>
</evidence>